<evidence type="ECO:0008006" key="3">
    <source>
        <dbReference type="Google" id="ProtNLM"/>
    </source>
</evidence>
<accession>W9Z9N3</accession>
<dbReference type="VEuPathDB" id="FungiDB:FOMG_18334"/>
<dbReference type="SUPFAM" id="SSF56281">
    <property type="entry name" value="Metallo-hydrolase/oxidoreductase"/>
    <property type="match status" value="1"/>
</dbReference>
<dbReference type="OrthoDB" id="3481168at2759"/>
<proteinExistence type="predicted"/>
<keyword evidence="1" id="KW-0732">Signal</keyword>
<gene>
    <name evidence="2" type="ORF">FOMG_18334</name>
</gene>
<sequence>MFTKSLLMSLLLAGTAIKGCEACGSCVEPRHAGDEGNSSARSLIHDAIKALGGRQSLHNLHGVTYESPEILRVSTLMQNYNLFHSDRYVVSHGSQNISYSFSDTMAQRIDRNYQLSDYFFFGTPSIPPVQFSLVMKSGPEGYACYTEGNDFVFVPGNVTTGYTDSALADYLLFQAQKMSPRLLLDIERHRLQSVNVDINGVPFPARYYAFLPSVLTVHDKDLDLTVAFNLETKLPFVFRSFEDHAIFGRTENDLRLFNYKEVNGIMFPTQRLVVQNGTSVLEQTTFAKVIPNPKFPDDFFDGLDEDKSATPRVPPSKIDGYSHAEIGEYWTNALWGGPYAGTYDNLTSETLGEDLPNAHRLLVENNPVVEHLVLDFEDGVIVYEAPPHQTDLVIRWVKENLKKPITHIFPTHHHHDHNYDIHKYVELGAKIIAPEVGAPYWKQIPGAEIITFTEEEPFIYSDDTMQARFIWHSEAPHAADWSYSIVTTKCPTANSTMLAYEADAFSTLTHFDTQLAYGWLNLAVLDGMSRNTTVVPTHGRPVPLSVLLDQIDYVYPPFDSTDLRVGGQSCVS</sequence>
<dbReference type="Proteomes" id="UP000030703">
    <property type="component" value="Unassembled WGS sequence"/>
</dbReference>
<dbReference type="HOGENOM" id="CLU_025636_0_0_1"/>
<dbReference type="Gene3D" id="3.60.15.10">
    <property type="entry name" value="Ribonuclease Z/Hydroxyacylglutathione hydrolase-like"/>
    <property type="match status" value="1"/>
</dbReference>
<feature type="signal peptide" evidence="1">
    <location>
        <begin position="1"/>
        <end position="22"/>
    </location>
</feature>
<reference evidence="2" key="1">
    <citation type="submission" date="2012-04" db="EMBL/GenBank/DDBJ databases">
        <title>The Genome Sequence of Fusarium oxysporum melonis.</title>
        <authorList>
            <consortium name="The Broad Institute Genome Sequencing Platform"/>
            <person name="Ma L.-J."/>
            <person name="Gale L.R."/>
            <person name="Schwartz D.C."/>
            <person name="Zhou S."/>
            <person name="Corby-Kistler H."/>
            <person name="Young S.K."/>
            <person name="Zeng Q."/>
            <person name="Gargeya S."/>
            <person name="Fitzgerald M."/>
            <person name="Haas B."/>
            <person name="Abouelleil A."/>
            <person name="Alvarado L."/>
            <person name="Arachchi H.M."/>
            <person name="Berlin A."/>
            <person name="Brown A."/>
            <person name="Chapman S.B."/>
            <person name="Chen Z."/>
            <person name="Dunbar C."/>
            <person name="Freedman E."/>
            <person name="Gearin G."/>
            <person name="Goldberg J."/>
            <person name="Griggs A."/>
            <person name="Gujja S."/>
            <person name="Heiman D."/>
            <person name="Howarth C."/>
            <person name="Larson L."/>
            <person name="Lui A."/>
            <person name="MacDonald P.J.P."/>
            <person name="Montmayeur A."/>
            <person name="Murphy C."/>
            <person name="Neiman D."/>
            <person name="Pearson M."/>
            <person name="Priest M."/>
            <person name="Roberts A."/>
            <person name="Saif S."/>
            <person name="Shea T."/>
            <person name="Shenoy N."/>
            <person name="Sisk P."/>
            <person name="Stolte C."/>
            <person name="Sykes S."/>
            <person name="Wortman J."/>
            <person name="Nusbaum C."/>
            <person name="Birren B."/>
        </authorList>
    </citation>
    <scope>NUCLEOTIDE SEQUENCE</scope>
    <source>
        <strain evidence="2">26406</strain>
    </source>
</reference>
<reference evidence="2" key="2">
    <citation type="submission" date="2012-05" db="EMBL/GenBank/DDBJ databases">
        <title>Annotation of the Genome Sequence of Fusarium oxysporum f. sp. melonis 26406.</title>
        <authorList>
            <consortium name="The Broad Institute Genomics Platform"/>
            <person name="Ma L.-J."/>
            <person name="Corby-Kistler H."/>
            <person name="Broz K."/>
            <person name="Gale L.R."/>
            <person name="Jonkers W."/>
            <person name="O'Donnell K."/>
            <person name="Ploetz R."/>
            <person name="Steinberg C."/>
            <person name="Schwartz D.C."/>
            <person name="VanEtten H."/>
            <person name="Zhou S."/>
            <person name="Young S.K."/>
            <person name="Zeng Q."/>
            <person name="Gargeya S."/>
            <person name="Fitzgerald M."/>
            <person name="Abouelleil A."/>
            <person name="Alvarado L."/>
            <person name="Chapman S.B."/>
            <person name="Gainer-Dewar J."/>
            <person name="Goldberg J."/>
            <person name="Griggs A."/>
            <person name="Gujja S."/>
            <person name="Hansen M."/>
            <person name="Howarth C."/>
            <person name="Imamovic A."/>
            <person name="Ireland A."/>
            <person name="Larimer J."/>
            <person name="McCowan C."/>
            <person name="Murphy C."/>
            <person name="Pearson M."/>
            <person name="Poon T.W."/>
            <person name="Priest M."/>
            <person name="Roberts A."/>
            <person name="Saif S."/>
            <person name="Shea T."/>
            <person name="Sykes S."/>
            <person name="Wortman J."/>
            <person name="Nusbaum C."/>
            <person name="Birren B."/>
        </authorList>
    </citation>
    <scope>NUCLEOTIDE SEQUENCE</scope>
    <source>
        <strain evidence="2">26406</strain>
    </source>
</reference>
<evidence type="ECO:0000256" key="1">
    <source>
        <dbReference type="SAM" id="SignalP"/>
    </source>
</evidence>
<dbReference type="InterPro" id="IPR036866">
    <property type="entry name" value="RibonucZ/Hydroxyglut_hydro"/>
</dbReference>
<feature type="chain" id="PRO_5004933471" description="Metallo-beta-lactamase domain-containing protein" evidence="1">
    <location>
        <begin position="23"/>
        <end position="572"/>
    </location>
</feature>
<organism evidence="2">
    <name type="scientific">Fusarium oxysporum f. sp. melonis 26406</name>
    <dbReference type="NCBI Taxonomy" id="1089452"/>
    <lineage>
        <taxon>Eukaryota</taxon>
        <taxon>Fungi</taxon>
        <taxon>Dikarya</taxon>
        <taxon>Ascomycota</taxon>
        <taxon>Pezizomycotina</taxon>
        <taxon>Sordariomycetes</taxon>
        <taxon>Hypocreomycetidae</taxon>
        <taxon>Hypocreales</taxon>
        <taxon>Nectriaceae</taxon>
        <taxon>Fusarium</taxon>
        <taxon>Fusarium oxysporum species complex</taxon>
    </lineage>
</organism>
<name>W9Z9N3_FUSOX</name>
<dbReference type="AlphaFoldDB" id="W9Z9N3"/>
<dbReference type="EMBL" id="JH659434">
    <property type="protein sequence ID" value="EXK24978.1"/>
    <property type="molecule type" value="Genomic_DNA"/>
</dbReference>
<protein>
    <recommendedName>
        <fullName evidence="3">Metallo-beta-lactamase domain-containing protein</fullName>
    </recommendedName>
</protein>
<evidence type="ECO:0000313" key="2">
    <source>
        <dbReference type="EMBL" id="EXK24978.1"/>
    </source>
</evidence>